<evidence type="ECO:0000313" key="2">
    <source>
        <dbReference type="Proteomes" id="UP001054837"/>
    </source>
</evidence>
<protein>
    <submittedName>
        <fullName evidence="1">Uncharacterized protein</fullName>
    </submittedName>
</protein>
<dbReference type="EMBL" id="BPLQ01011034">
    <property type="protein sequence ID" value="GIY55058.1"/>
    <property type="molecule type" value="Genomic_DNA"/>
</dbReference>
<gene>
    <name evidence="1" type="ORF">CDAR_495761</name>
</gene>
<dbReference type="Proteomes" id="UP001054837">
    <property type="component" value="Unassembled WGS sequence"/>
</dbReference>
<accession>A0AAV4UBC0</accession>
<reference evidence="1 2" key="1">
    <citation type="submission" date="2021-06" db="EMBL/GenBank/DDBJ databases">
        <title>Caerostris darwini draft genome.</title>
        <authorList>
            <person name="Kono N."/>
            <person name="Arakawa K."/>
        </authorList>
    </citation>
    <scope>NUCLEOTIDE SEQUENCE [LARGE SCALE GENOMIC DNA]</scope>
</reference>
<dbReference type="AlphaFoldDB" id="A0AAV4UBC0"/>
<sequence>MSNSREKNMDISGGEVTYPYKGLCREPELVKNWTFPMQNQIRKTFINSKEKICRLIANTKTDIDGYTARIKYLQEFIRGLEFFHKYSSKNKENKTVNSELK</sequence>
<keyword evidence="2" id="KW-1185">Reference proteome</keyword>
<comment type="caution">
    <text evidence="1">The sequence shown here is derived from an EMBL/GenBank/DDBJ whole genome shotgun (WGS) entry which is preliminary data.</text>
</comment>
<name>A0AAV4UBC0_9ARAC</name>
<organism evidence="1 2">
    <name type="scientific">Caerostris darwini</name>
    <dbReference type="NCBI Taxonomy" id="1538125"/>
    <lineage>
        <taxon>Eukaryota</taxon>
        <taxon>Metazoa</taxon>
        <taxon>Ecdysozoa</taxon>
        <taxon>Arthropoda</taxon>
        <taxon>Chelicerata</taxon>
        <taxon>Arachnida</taxon>
        <taxon>Araneae</taxon>
        <taxon>Araneomorphae</taxon>
        <taxon>Entelegynae</taxon>
        <taxon>Araneoidea</taxon>
        <taxon>Araneidae</taxon>
        <taxon>Caerostris</taxon>
    </lineage>
</organism>
<evidence type="ECO:0000313" key="1">
    <source>
        <dbReference type="EMBL" id="GIY55058.1"/>
    </source>
</evidence>
<proteinExistence type="predicted"/>